<name>A0A1E7F5H7_9STRA</name>
<proteinExistence type="predicted"/>
<feature type="compositionally biased region" description="Polar residues" evidence="3">
    <location>
        <begin position="225"/>
        <end position="239"/>
    </location>
</feature>
<dbReference type="Proteomes" id="UP000095751">
    <property type="component" value="Unassembled WGS sequence"/>
</dbReference>
<gene>
    <name evidence="4" type="ORF">FRACYDRAFT_276042</name>
</gene>
<keyword evidence="2" id="KW-0663">Pyridoxal phosphate</keyword>
<dbReference type="Gene3D" id="3.90.1150.10">
    <property type="entry name" value="Aspartate Aminotransferase, domain 1"/>
    <property type="match status" value="1"/>
</dbReference>
<dbReference type="AlphaFoldDB" id="A0A1E7F5H7"/>
<dbReference type="InParanoid" id="A0A1E7F5H7"/>
<dbReference type="SUPFAM" id="SSF53383">
    <property type="entry name" value="PLP-dependent transferases"/>
    <property type="match status" value="1"/>
</dbReference>
<sequence length="604" mass="67226">MFHYQNTESPVPLQPQLPFNSKELGSPLPFDEHACSVSLPTWCSVVGYEEGDQEIVSALTCGYPRFVYHPYVLQLMEVFLEKFPNDNDYEEDCLVLPTKEAAQRCQAFLQESLEHNHIGGGRLLQSSSTDNALVERSDVVSASSSSPSSNSRIRVASIEEVDVHAVLFPAETTAGIEAKAYWQHTGELVSSRRAENALNTMGRPFAKRITCCPIEGSPTIFHPSDPSSTATSEDISNSKSAHENLKERISGWTDVETDHIFLVPSGMATIYKSLRSARRYQLTKNPSSLGGTSIVYGFPYLDTLKMCSRKEFSPAGVEFFGKGDEHDLDLLERVLQQREESNNQRWSALFTEVPSNPLLQCPDLDALRILADKYDFAIVVDDTIGNFLNVDLIESGLADAVCTSLTKLVSGRGDAIAGSVITNPNTEKGRWMKEDMAKDTDAYGGLFEADALAMVHNSRDFPERNARINETCELLADYLHEHPDVDIVWYPKFVAPLYTKYQKPDGGFGGLFSIHLDSHICQRTFYDLLDVAKGPSLGTNFTLVCPYTLLAHYHELDFAMSHNVPPNLIRVAVGLEDFDVLKKKFSYALEKSRLHPKLPKVSSS</sequence>
<reference evidence="4 5" key="1">
    <citation type="submission" date="2016-09" db="EMBL/GenBank/DDBJ databases">
        <title>Extensive genetic diversity and differential bi-allelic expression allows diatom success in the polar Southern Ocean.</title>
        <authorList>
            <consortium name="DOE Joint Genome Institute"/>
            <person name="Mock T."/>
            <person name="Otillar R.P."/>
            <person name="Strauss J."/>
            <person name="Dupont C."/>
            <person name="Frickenhaus S."/>
            <person name="Maumus F."/>
            <person name="Mcmullan M."/>
            <person name="Sanges R."/>
            <person name="Schmutz J."/>
            <person name="Toseland A."/>
            <person name="Valas R."/>
            <person name="Veluchamy A."/>
            <person name="Ward B.J."/>
            <person name="Allen A."/>
            <person name="Barry K."/>
            <person name="Falciatore A."/>
            <person name="Ferrante M."/>
            <person name="Fortunato A.E."/>
            <person name="Gloeckner G."/>
            <person name="Gruber A."/>
            <person name="Hipkin R."/>
            <person name="Janech M."/>
            <person name="Kroth P."/>
            <person name="Leese F."/>
            <person name="Lindquist E."/>
            <person name="Lyon B.R."/>
            <person name="Martin J."/>
            <person name="Mayer C."/>
            <person name="Parker M."/>
            <person name="Quesneville H."/>
            <person name="Raymond J."/>
            <person name="Uhlig C."/>
            <person name="Valentin K.U."/>
            <person name="Worden A.Z."/>
            <person name="Armbrust E.V."/>
            <person name="Bowler C."/>
            <person name="Green B."/>
            <person name="Moulton V."/>
            <person name="Van Oosterhout C."/>
            <person name="Grigoriev I."/>
        </authorList>
    </citation>
    <scope>NUCLEOTIDE SEQUENCE [LARGE SCALE GENOMIC DNA]</scope>
    <source>
        <strain evidence="4 5">CCMP1102</strain>
    </source>
</reference>
<dbReference type="InterPro" id="IPR000277">
    <property type="entry name" value="Cys/Met-Metab_PyrdxlP-dep_enz"/>
</dbReference>
<dbReference type="PANTHER" id="PTHR42699:SF1">
    <property type="entry name" value="CYSTATHIONINE GAMMA-SYNTHASE-RELATED"/>
    <property type="match status" value="1"/>
</dbReference>
<evidence type="ECO:0000313" key="4">
    <source>
        <dbReference type="EMBL" id="OEU13400.1"/>
    </source>
</evidence>
<dbReference type="OrthoDB" id="10047078at2759"/>
<evidence type="ECO:0000313" key="5">
    <source>
        <dbReference type="Proteomes" id="UP000095751"/>
    </source>
</evidence>
<dbReference type="InterPro" id="IPR015421">
    <property type="entry name" value="PyrdxlP-dep_Trfase_major"/>
</dbReference>
<dbReference type="Gene3D" id="3.40.640.10">
    <property type="entry name" value="Type I PLP-dependent aspartate aminotransferase-like (Major domain)"/>
    <property type="match status" value="1"/>
</dbReference>
<dbReference type="Pfam" id="PF01053">
    <property type="entry name" value="Cys_Met_Meta_PP"/>
    <property type="match status" value="1"/>
</dbReference>
<keyword evidence="5" id="KW-1185">Reference proteome</keyword>
<dbReference type="GO" id="GO:0019346">
    <property type="term" value="P:transsulfuration"/>
    <property type="evidence" value="ECO:0007669"/>
    <property type="project" value="InterPro"/>
</dbReference>
<dbReference type="GO" id="GO:0030170">
    <property type="term" value="F:pyridoxal phosphate binding"/>
    <property type="evidence" value="ECO:0007669"/>
    <property type="project" value="InterPro"/>
</dbReference>
<evidence type="ECO:0000256" key="3">
    <source>
        <dbReference type="SAM" id="MobiDB-lite"/>
    </source>
</evidence>
<accession>A0A1E7F5H7</accession>
<organism evidence="4 5">
    <name type="scientific">Fragilariopsis cylindrus CCMP1102</name>
    <dbReference type="NCBI Taxonomy" id="635003"/>
    <lineage>
        <taxon>Eukaryota</taxon>
        <taxon>Sar</taxon>
        <taxon>Stramenopiles</taxon>
        <taxon>Ochrophyta</taxon>
        <taxon>Bacillariophyta</taxon>
        <taxon>Bacillariophyceae</taxon>
        <taxon>Bacillariophycidae</taxon>
        <taxon>Bacillariales</taxon>
        <taxon>Bacillariaceae</taxon>
        <taxon>Fragilariopsis</taxon>
    </lineage>
</organism>
<dbReference type="InterPro" id="IPR015424">
    <property type="entry name" value="PyrdxlP-dep_Trfase"/>
</dbReference>
<protein>
    <submittedName>
        <fullName evidence="4">PLP-dependent transferase</fullName>
    </submittedName>
</protein>
<dbReference type="KEGG" id="fcy:FRACYDRAFT_276042"/>
<evidence type="ECO:0000256" key="1">
    <source>
        <dbReference type="ARBA" id="ARBA00001933"/>
    </source>
</evidence>
<feature type="region of interest" description="Disordered" evidence="3">
    <location>
        <begin position="220"/>
        <end position="241"/>
    </location>
</feature>
<evidence type="ECO:0000256" key="2">
    <source>
        <dbReference type="ARBA" id="ARBA00022898"/>
    </source>
</evidence>
<comment type="cofactor">
    <cofactor evidence="1">
        <name>pyridoxal 5'-phosphate</name>
        <dbReference type="ChEBI" id="CHEBI:597326"/>
    </cofactor>
</comment>
<keyword evidence="4" id="KW-0808">Transferase</keyword>
<dbReference type="InterPro" id="IPR051750">
    <property type="entry name" value="Trans-sulfuration_enzymes"/>
</dbReference>
<dbReference type="PANTHER" id="PTHR42699">
    <property type="match status" value="1"/>
</dbReference>
<dbReference type="GO" id="GO:0003962">
    <property type="term" value="F:cystathionine gamma-synthase activity"/>
    <property type="evidence" value="ECO:0007669"/>
    <property type="project" value="TreeGrafter"/>
</dbReference>
<dbReference type="InterPro" id="IPR015422">
    <property type="entry name" value="PyrdxlP-dep_Trfase_small"/>
</dbReference>
<dbReference type="EMBL" id="KV784361">
    <property type="protein sequence ID" value="OEU13400.1"/>
    <property type="molecule type" value="Genomic_DNA"/>
</dbReference>